<dbReference type="PROSITE" id="PS01229">
    <property type="entry name" value="COF_2"/>
    <property type="match status" value="1"/>
</dbReference>
<evidence type="ECO:0000313" key="1">
    <source>
        <dbReference type="EMBL" id="GAA0447007.1"/>
    </source>
</evidence>
<proteinExistence type="predicted"/>
<dbReference type="EMBL" id="BAAADM010000055">
    <property type="protein sequence ID" value="GAA0447007.1"/>
    <property type="molecule type" value="Genomic_DNA"/>
</dbReference>
<keyword evidence="1" id="KW-0378">Hydrolase</keyword>
<dbReference type="PANTHER" id="PTHR10000">
    <property type="entry name" value="PHOSPHOSERINE PHOSPHATASE"/>
    <property type="match status" value="1"/>
</dbReference>
<accession>A0ABP3JAJ2</accession>
<sequence length="260" mass="28997">MTYKLLFLDVDGTVFKPDHTYSNTTKQAIAALQNKGVTVFFATGRALHELHELAEELDIESFIVYNGAFASHRGDIIVDEPFTRDAIEQFLSIAEHNDHELMLYTKEQNYCTNLDHPFVQRFIDTFGLTKNAAFTPDIMDSVLGITVLNATEPNAHLYEINANYHVSPVHVKGAECSYDVLRSNVNKGRSIETILERFNIAPEEAIAFGDGMNDKEMLQTVGEGFAMGNASNDLFAYAKHRTTTVNDDGIARGLEKLGLL</sequence>
<dbReference type="InterPro" id="IPR036412">
    <property type="entry name" value="HAD-like_sf"/>
</dbReference>
<dbReference type="Gene3D" id="3.40.50.1000">
    <property type="entry name" value="HAD superfamily/HAD-like"/>
    <property type="match status" value="1"/>
</dbReference>
<dbReference type="NCBIfam" id="TIGR00099">
    <property type="entry name" value="Cof-subfamily"/>
    <property type="match status" value="1"/>
</dbReference>
<dbReference type="SUPFAM" id="SSF56784">
    <property type="entry name" value="HAD-like"/>
    <property type="match status" value="1"/>
</dbReference>
<dbReference type="SFLD" id="SFLDS00003">
    <property type="entry name" value="Haloacid_Dehalogenase"/>
    <property type="match status" value="1"/>
</dbReference>
<evidence type="ECO:0000313" key="2">
    <source>
        <dbReference type="Proteomes" id="UP001501459"/>
    </source>
</evidence>
<dbReference type="InterPro" id="IPR023214">
    <property type="entry name" value="HAD_sf"/>
</dbReference>
<name>A0ABP3JAJ2_9BACI</name>
<dbReference type="Proteomes" id="UP001501459">
    <property type="component" value="Unassembled WGS sequence"/>
</dbReference>
<gene>
    <name evidence="1" type="ORF">GCM10008983_26190</name>
</gene>
<keyword evidence="2" id="KW-1185">Reference proteome</keyword>
<dbReference type="InterPro" id="IPR006379">
    <property type="entry name" value="HAD-SF_hydro_IIB"/>
</dbReference>
<reference evidence="2" key="1">
    <citation type="journal article" date="2019" name="Int. J. Syst. Evol. Microbiol.">
        <title>The Global Catalogue of Microorganisms (GCM) 10K type strain sequencing project: providing services to taxonomists for standard genome sequencing and annotation.</title>
        <authorList>
            <consortium name="The Broad Institute Genomics Platform"/>
            <consortium name="The Broad Institute Genome Sequencing Center for Infectious Disease"/>
            <person name="Wu L."/>
            <person name="Ma J."/>
        </authorList>
    </citation>
    <scope>NUCLEOTIDE SEQUENCE [LARGE SCALE GENOMIC DNA]</scope>
    <source>
        <strain evidence="2">JCM 12149</strain>
    </source>
</reference>
<dbReference type="Gene3D" id="3.30.1240.10">
    <property type="match status" value="1"/>
</dbReference>
<dbReference type="Pfam" id="PF08282">
    <property type="entry name" value="Hydrolase_3"/>
    <property type="match status" value="1"/>
</dbReference>
<dbReference type="GO" id="GO:0016787">
    <property type="term" value="F:hydrolase activity"/>
    <property type="evidence" value="ECO:0007669"/>
    <property type="project" value="UniProtKB-KW"/>
</dbReference>
<organism evidence="1 2">
    <name type="scientific">Lentibacillus halophilus</name>
    <dbReference type="NCBI Taxonomy" id="295065"/>
    <lineage>
        <taxon>Bacteria</taxon>
        <taxon>Bacillati</taxon>
        <taxon>Bacillota</taxon>
        <taxon>Bacilli</taxon>
        <taxon>Bacillales</taxon>
        <taxon>Bacillaceae</taxon>
        <taxon>Lentibacillus</taxon>
    </lineage>
</organism>
<protein>
    <submittedName>
        <fullName evidence="1">Cof-type HAD-IIB family hydrolase</fullName>
    </submittedName>
</protein>
<dbReference type="PANTHER" id="PTHR10000:SF8">
    <property type="entry name" value="HAD SUPERFAMILY HYDROLASE-LIKE, TYPE 3"/>
    <property type="match status" value="1"/>
</dbReference>
<dbReference type="RefSeq" id="WP_343753948.1">
    <property type="nucleotide sequence ID" value="NZ_BAAADM010000055.1"/>
</dbReference>
<dbReference type="NCBIfam" id="TIGR01484">
    <property type="entry name" value="HAD-SF-IIB"/>
    <property type="match status" value="1"/>
</dbReference>
<dbReference type="InterPro" id="IPR000150">
    <property type="entry name" value="Cof"/>
</dbReference>
<dbReference type="SFLD" id="SFLDG01140">
    <property type="entry name" value="C2.B:_Phosphomannomutase_and_P"/>
    <property type="match status" value="1"/>
</dbReference>
<comment type="caution">
    <text evidence="1">The sequence shown here is derived from an EMBL/GenBank/DDBJ whole genome shotgun (WGS) entry which is preliminary data.</text>
</comment>